<protein>
    <submittedName>
        <fullName evidence="3">GGDEF domain-containing phosphodiesterase</fullName>
        <ecNumber evidence="3">3.1.4.52</ecNumber>
    </submittedName>
</protein>
<sequence>MEHQMNGKDQAALTACIPQSLAGGIFIYKADEGETLLYASDYVIGFLGCASYEELADYVHHSFRGMVDLRDRELVEQNIRQQTASDVCQTSYARYRVIACDGTVRYAEHFSRKVTLPGVGEVYYVFIADYDRKYLTSDIDNMTGLPGNRRFLQYVRDLMESGQFLSGYCLVYFNVINFKLVNIRYGVAVGDDCLKGLATMIRETFPQGFLSRRRNDHFQLLTPEGSVREKLETLHESICQVYRKYQLEIKAGVYHFPENQVVDPALAVDYAKIACQHIRDEVGVSVLEYTQDLQKLITVNNYIAGHCDDAIEHGWIQVYYQPVIRTLTGAVCGMEALARWNDPVVGFLSPARFIPILEKNHDIYKLDCYILRQTCQALRRRLDQQLPVVPVSFNLSRLDFFLCDIFQVVEDTVRTYGLPRDLIHLEITETMLVHDKEVIKEALGRFLQAGYQILMDDFGSGYSSLNVLKDYDFNIIKLDTHFLSSSTDKARSIIGNTVDMIKEIGSQSLAEGVETQKHVDFLASVGCEKLQGYFFSKPMLWNDLFSYLEGQYRSFEDAASRAYYEKTSAAIRRTHQSLALVEYDGQAFHHVYLNQAYRDQLASFGRITALSAELRINRPGTRLYAHFRDLMEGLKQSGHLETLFQSEKGYYVQLTAELVASMPSCWMLTVSLHNLTLDEHIQEQEALNVHIHELYRLYDVIYLIDLDKSAGIPLFSRHAVAGELMEKCLFMRQFLQHYARSCIHPDDCQRFLDFTDYTALKRKLSQGDQSDCFRFRQKGADAGYTWKEVTYIAVPRSGRKLALACVRPALCCPACQLHKGGTLS</sequence>
<organism evidence="3 4">
    <name type="scientific">Megasphaera intestinihominis</name>
    <dbReference type="NCBI Taxonomy" id="3133159"/>
    <lineage>
        <taxon>Bacteria</taxon>
        <taxon>Bacillati</taxon>
        <taxon>Bacillota</taxon>
        <taxon>Negativicutes</taxon>
        <taxon>Veillonellales</taxon>
        <taxon>Veillonellaceae</taxon>
        <taxon>Megasphaera</taxon>
    </lineage>
</organism>
<evidence type="ECO:0000259" key="2">
    <source>
        <dbReference type="PROSITE" id="PS50887"/>
    </source>
</evidence>
<dbReference type="InterPro" id="IPR000160">
    <property type="entry name" value="GGDEF_dom"/>
</dbReference>
<dbReference type="Pfam" id="PF00563">
    <property type="entry name" value="EAL"/>
    <property type="match status" value="1"/>
</dbReference>
<accession>A0ABV1CV20</accession>
<keyword evidence="4" id="KW-1185">Reference proteome</keyword>
<dbReference type="InterPro" id="IPR029787">
    <property type="entry name" value="Nucleotide_cyclase"/>
</dbReference>
<keyword evidence="3" id="KW-0378">Hydrolase</keyword>
<dbReference type="SUPFAM" id="SSF55073">
    <property type="entry name" value="Nucleotide cyclase"/>
    <property type="match status" value="1"/>
</dbReference>
<dbReference type="CDD" id="cd01948">
    <property type="entry name" value="EAL"/>
    <property type="match status" value="1"/>
</dbReference>
<dbReference type="SMART" id="SM00052">
    <property type="entry name" value="EAL"/>
    <property type="match status" value="1"/>
</dbReference>
<dbReference type="PROSITE" id="PS50887">
    <property type="entry name" value="GGDEF"/>
    <property type="match status" value="1"/>
</dbReference>
<dbReference type="EMBL" id="JBBMEU010000018">
    <property type="protein sequence ID" value="MEQ2421982.1"/>
    <property type="molecule type" value="Genomic_DNA"/>
</dbReference>
<dbReference type="RefSeq" id="WP_349173332.1">
    <property type="nucleotide sequence ID" value="NZ_JBBMEU010000018.1"/>
</dbReference>
<gene>
    <name evidence="3" type="ORF">WMO23_04450</name>
</gene>
<dbReference type="InterPro" id="IPR001633">
    <property type="entry name" value="EAL_dom"/>
</dbReference>
<dbReference type="InterPro" id="IPR035965">
    <property type="entry name" value="PAS-like_dom_sf"/>
</dbReference>
<dbReference type="EC" id="3.1.4.52" evidence="3"/>
<comment type="caution">
    <text evidence="3">The sequence shown here is derived from an EMBL/GenBank/DDBJ whole genome shotgun (WGS) entry which is preliminary data.</text>
</comment>
<evidence type="ECO:0000313" key="3">
    <source>
        <dbReference type="EMBL" id="MEQ2421982.1"/>
    </source>
</evidence>
<reference evidence="3 4" key="1">
    <citation type="submission" date="2024-03" db="EMBL/GenBank/DDBJ databases">
        <title>Human intestinal bacterial collection.</title>
        <authorList>
            <person name="Pauvert C."/>
            <person name="Hitch T.C.A."/>
            <person name="Clavel T."/>
        </authorList>
    </citation>
    <scope>NUCLEOTIDE SEQUENCE [LARGE SCALE GENOMIC DNA]</scope>
    <source>
        <strain evidence="3 4">CLA-AA-H81</strain>
    </source>
</reference>
<feature type="domain" description="GGDEF" evidence="2">
    <location>
        <begin position="166"/>
        <end position="292"/>
    </location>
</feature>
<evidence type="ECO:0000313" key="4">
    <source>
        <dbReference type="Proteomes" id="UP001433088"/>
    </source>
</evidence>
<feature type="domain" description="EAL" evidence="1">
    <location>
        <begin position="300"/>
        <end position="552"/>
    </location>
</feature>
<dbReference type="SUPFAM" id="SSF141868">
    <property type="entry name" value="EAL domain-like"/>
    <property type="match status" value="1"/>
</dbReference>
<dbReference type="GO" id="GO:0071111">
    <property type="term" value="F:cyclic-guanylate-specific phosphodiesterase activity"/>
    <property type="evidence" value="ECO:0007669"/>
    <property type="project" value="UniProtKB-EC"/>
</dbReference>
<dbReference type="SUPFAM" id="SSF55785">
    <property type="entry name" value="PYP-like sensor domain (PAS domain)"/>
    <property type="match status" value="1"/>
</dbReference>
<dbReference type="PANTHER" id="PTHR33121:SF79">
    <property type="entry name" value="CYCLIC DI-GMP PHOSPHODIESTERASE PDED-RELATED"/>
    <property type="match status" value="1"/>
</dbReference>
<dbReference type="PROSITE" id="PS50883">
    <property type="entry name" value="EAL"/>
    <property type="match status" value="1"/>
</dbReference>
<dbReference type="InterPro" id="IPR043128">
    <property type="entry name" value="Rev_trsase/Diguanyl_cyclase"/>
</dbReference>
<evidence type="ECO:0000259" key="1">
    <source>
        <dbReference type="PROSITE" id="PS50883"/>
    </source>
</evidence>
<dbReference type="Gene3D" id="3.30.70.270">
    <property type="match status" value="1"/>
</dbReference>
<dbReference type="Pfam" id="PF00990">
    <property type="entry name" value="GGDEF"/>
    <property type="match status" value="1"/>
</dbReference>
<proteinExistence type="predicted"/>
<dbReference type="Proteomes" id="UP001433088">
    <property type="component" value="Unassembled WGS sequence"/>
</dbReference>
<name>A0ABV1CV20_9FIRM</name>
<dbReference type="SMART" id="SM00267">
    <property type="entry name" value="GGDEF"/>
    <property type="match status" value="1"/>
</dbReference>
<dbReference type="InterPro" id="IPR035919">
    <property type="entry name" value="EAL_sf"/>
</dbReference>
<dbReference type="PANTHER" id="PTHR33121">
    <property type="entry name" value="CYCLIC DI-GMP PHOSPHODIESTERASE PDEF"/>
    <property type="match status" value="1"/>
</dbReference>
<dbReference type="Gene3D" id="3.20.20.450">
    <property type="entry name" value="EAL domain"/>
    <property type="match status" value="1"/>
</dbReference>
<dbReference type="Gene3D" id="3.30.450.20">
    <property type="entry name" value="PAS domain"/>
    <property type="match status" value="1"/>
</dbReference>
<dbReference type="InterPro" id="IPR050706">
    <property type="entry name" value="Cyclic-di-GMP_PDE-like"/>
</dbReference>